<feature type="region of interest" description="Disordered" evidence="1">
    <location>
        <begin position="1"/>
        <end position="72"/>
    </location>
</feature>
<evidence type="ECO:0000256" key="1">
    <source>
        <dbReference type="SAM" id="MobiDB-lite"/>
    </source>
</evidence>
<dbReference type="AlphaFoldDB" id="A0A6J4PJX0"/>
<sequence length="72" mass="7637">MRGGGSLLRSLARMGPPDPQDRVRFELGGPGRVASLDGHQEPAQTQEASSFLSSGPVDRAQTLPATYRASDE</sequence>
<gene>
    <name evidence="2" type="ORF">AVDCRST_MAG55-1755</name>
</gene>
<evidence type="ECO:0000313" key="2">
    <source>
        <dbReference type="EMBL" id="CAA9417502.1"/>
    </source>
</evidence>
<protein>
    <submittedName>
        <fullName evidence="2">Uncharacterized protein</fullName>
    </submittedName>
</protein>
<feature type="compositionally biased region" description="Polar residues" evidence="1">
    <location>
        <begin position="42"/>
        <end position="53"/>
    </location>
</feature>
<accession>A0A6J4PJX0</accession>
<reference evidence="2" key="1">
    <citation type="submission" date="2020-02" db="EMBL/GenBank/DDBJ databases">
        <authorList>
            <person name="Meier V. D."/>
        </authorList>
    </citation>
    <scope>NUCLEOTIDE SEQUENCE</scope>
    <source>
        <strain evidence="2">AVDCRST_MAG55</strain>
    </source>
</reference>
<organism evidence="2">
    <name type="scientific">uncultured Rubrobacteraceae bacterium</name>
    <dbReference type="NCBI Taxonomy" id="349277"/>
    <lineage>
        <taxon>Bacteria</taxon>
        <taxon>Bacillati</taxon>
        <taxon>Actinomycetota</taxon>
        <taxon>Rubrobacteria</taxon>
        <taxon>Rubrobacterales</taxon>
        <taxon>Rubrobacteraceae</taxon>
        <taxon>environmental samples</taxon>
    </lineage>
</organism>
<dbReference type="EMBL" id="CADCUZ010000076">
    <property type="protein sequence ID" value="CAA9417502.1"/>
    <property type="molecule type" value="Genomic_DNA"/>
</dbReference>
<name>A0A6J4PJX0_9ACTN</name>
<proteinExistence type="predicted"/>